<gene>
    <name evidence="3" type="ORF">UABAM_06411</name>
</gene>
<reference evidence="3 4" key="1">
    <citation type="submission" date="2019-08" db="EMBL/GenBank/DDBJ databases">
        <title>Complete genome sequence of Candidatus Uab amorphum.</title>
        <authorList>
            <person name="Shiratori T."/>
            <person name="Suzuki S."/>
            <person name="Kakizawa Y."/>
            <person name="Ishida K."/>
        </authorList>
    </citation>
    <scope>NUCLEOTIDE SEQUENCE [LARGE SCALE GENOMIC DNA]</scope>
    <source>
        <strain evidence="3 4">SRT547</strain>
    </source>
</reference>
<dbReference type="EMBL" id="AP019860">
    <property type="protein sequence ID" value="BBM87995.1"/>
    <property type="molecule type" value="Genomic_DNA"/>
</dbReference>
<dbReference type="PANTHER" id="PTHR35861">
    <property type="match status" value="1"/>
</dbReference>
<sequence>MAYQSPGVYIKEVSSGSKPILSASTSTGAFIGIAEKGPTNKPVLVTNWTQFITTFGNFIPGGRLAYGVYAFFQEGGSSCFVVRVDADDAKAANATMNVGEGDAAASIKITANSKGLWGNRVSLRVSDPLDANKDTHFRLSVMYQENENFTNEYDGNDPREIKENYVDVDLQRLVELANPLEDGEGGSAFIRVEVPEGFNGTGKRLPNGDIKLENGLDGTLLGQDGVKSFTNALKVLDPIDEILLLCIPDRPGDRAVMIAAMSYCQLRQDAFFIADPPRALEPTDVADFKNGTGNYKGEKGLATSYSALYYPWVYITDPATGRKKLVPPSGHIAGIYAYTDNKRGVHKAPAGMGVGSLKTIVGMERNTSKGEQDYLHPRAINVLRSITGAGDCVWGASTLSADPEWKYINIRRLFIMVRVSIARATQWVVFEPNDKLLWGKVKRNVSAYLSNVWRTGALVGDSEDQAFYVKVDEENNPQSSIDAGELHIDIGIAPVKPAEFVIFTITQKSPQS</sequence>
<dbReference type="AlphaFoldDB" id="A0A5S9F6K9"/>
<protein>
    <submittedName>
        <fullName evidence="3">Tail protein</fullName>
    </submittedName>
</protein>
<evidence type="ECO:0000259" key="2">
    <source>
        <dbReference type="Pfam" id="PF17482"/>
    </source>
</evidence>
<dbReference type="Proteomes" id="UP000326354">
    <property type="component" value="Chromosome"/>
</dbReference>
<comment type="similarity">
    <text evidence="1">Belongs to the myoviridae tail sheath protein family.</text>
</comment>
<accession>A0A5S9F6K9</accession>
<dbReference type="OrthoDB" id="9767864at2"/>
<evidence type="ECO:0000313" key="4">
    <source>
        <dbReference type="Proteomes" id="UP000326354"/>
    </source>
</evidence>
<dbReference type="Gene3D" id="3.40.50.11780">
    <property type="match status" value="2"/>
</dbReference>
<name>A0A5S9F6K9_UABAM</name>
<organism evidence="3 4">
    <name type="scientific">Uabimicrobium amorphum</name>
    <dbReference type="NCBI Taxonomy" id="2596890"/>
    <lineage>
        <taxon>Bacteria</taxon>
        <taxon>Pseudomonadati</taxon>
        <taxon>Planctomycetota</taxon>
        <taxon>Candidatus Uabimicrobiia</taxon>
        <taxon>Candidatus Uabimicrobiales</taxon>
        <taxon>Candidatus Uabimicrobiaceae</taxon>
        <taxon>Candidatus Uabimicrobium</taxon>
    </lineage>
</organism>
<evidence type="ECO:0000256" key="1">
    <source>
        <dbReference type="ARBA" id="ARBA00008005"/>
    </source>
</evidence>
<dbReference type="InterPro" id="IPR020287">
    <property type="entry name" value="Tail_sheath_C"/>
</dbReference>
<dbReference type="Pfam" id="PF17482">
    <property type="entry name" value="Phage_sheath_1C"/>
    <property type="match status" value="1"/>
</dbReference>
<feature type="domain" description="Tail sheath protein C-terminal" evidence="2">
    <location>
        <begin position="401"/>
        <end position="507"/>
    </location>
</feature>
<dbReference type="PANTHER" id="PTHR35861:SF1">
    <property type="entry name" value="PHAGE TAIL SHEATH PROTEIN"/>
    <property type="match status" value="1"/>
</dbReference>
<dbReference type="RefSeq" id="WP_151972071.1">
    <property type="nucleotide sequence ID" value="NZ_AP019860.1"/>
</dbReference>
<dbReference type="InterPro" id="IPR052042">
    <property type="entry name" value="Tail_sheath_structural"/>
</dbReference>
<evidence type="ECO:0000313" key="3">
    <source>
        <dbReference type="EMBL" id="BBM87995.1"/>
    </source>
</evidence>
<proteinExistence type="inferred from homology"/>
<dbReference type="KEGG" id="uam:UABAM_06411"/>
<keyword evidence="4" id="KW-1185">Reference proteome</keyword>